<dbReference type="AlphaFoldDB" id="A0A9D1N495"/>
<dbReference type="PRINTS" id="PR00725">
    <property type="entry name" value="DADACBPTASE1"/>
</dbReference>
<organism evidence="21 22">
    <name type="scientific">Candidatus Aphodomorpha intestinavium</name>
    <dbReference type="NCBI Taxonomy" id="2840672"/>
    <lineage>
        <taxon>Bacteria</taxon>
        <taxon>Bacillati</taxon>
        <taxon>Bacillota</taxon>
        <taxon>Clostridia</taxon>
        <taxon>Eubacteriales</taxon>
        <taxon>Candidatus Aphodomorpha</taxon>
    </lineage>
</organism>
<evidence type="ECO:0000256" key="13">
    <source>
        <dbReference type="PIRSR" id="PIRSR618044-1"/>
    </source>
</evidence>
<dbReference type="Gene3D" id="3.40.710.10">
    <property type="entry name" value="DD-peptidase/beta-lactamase superfamily"/>
    <property type="match status" value="1"/>
</dbReference>
<evidence type="ECO:0000256" key="11">
    <source>
        <dbReference type="ARBA" id="ARBA00023316"/>
    </source>
</evidence>
<dbReference type="PANTHER" id="PTHR21581">
    <property type="entry name" value="D-ALANYL-D-ALANINE CARBOXYPEPTIDASE"/>
    <property type="match status" value="1"/>
</dbReference>
<dbReference type="InterPro" id="IPR012907">
    <property type="entry name" value="Peptidase_S11_C"/>
</dbReference>
<feature type="chain" id="PRO_5039239851" description="serine-type D-Ala-D-Ala carboxypeptidase" evidence="18">
    <location>
        <begin position="25"/>
        <end position="486"/>
    </location>
</feature>
<feature type="binding site" evidence="14">
    <location>
        <position position="236"/>
    </location>
    <ligand>
        <name>substrate</name>
    </ligand>
</feature>
<keyword evidence="17" id="KW-0472">Membrane</keyword>
<evidence type="ECO:0000313" key="22">
    <source>
        <dbReference type="Proteomes" id="UP000824128"/>
    </source>
</evidence>
<name>A0A9D1N495_9FIRM</name>
<comment type="caution">
    <text evidence="21">The sequence shown here is derived from an EMBL/GenBank/DDBJ whole genome shotgun (WGS) entry which is preliminary data.</text>
</comment>
<evidence type="ECO:0000256" key="6">
    <source>
        <dbReference type="ARBA" id="ARBA00022670"/>
    </source>
</evidence>
<evidence type="ECO:0000313" key="21">
    <source>
        <dbReference type="EMBL" id="HIU94383.1"/>
    </source>
</evidence>
<dbReference type="GO" id="GO:0008360">
    <property type="term" value="P:regulation of cell shape"/>
    <property type="evidence" value="ECO:0007669"/>
    <property type="project" value="UniProtKB-KW"/>
</dbReference>
<dbReference type="SUPFAM" id="SSF56601">
    <property type="entry name" value="beta-lactamase/transpeptidase-like"/>
    <property type="match status" value="1"/>
</dbReference>
<feature type="active site" evidence="13">
    <location>
        <position position="119"/>
    </location>
</feature>
<comment type="similarity">
    <text evidence="3 15">Belongs to the peptidase S11 family.</text>
</comment>
<evidence type="ECO:0000256" key="4">
    <source>
        <dbReference type="ARBA" id="ARBA00012448"/>
    </source>
</evidence>
<dbReference type="InterPro" id="IPR037167">
    <property type="entry name" value="Peptidase_S11_C_sf"/>
</dbReference>
<proteinExistence type="inferred from homology"/>
<feature type="active site" description="Acyl-ester intermediate" evidence="13">
    <location>
        <position position="61"/>
    </location>
</feature>
<gene>
    <name evidence="21" type="ORF">IAD24_04415</name>
</gene>
<dbReference type="GO" id="GO:0071555">
    <property type="term" value="P:cell wall organization"/>
    <property type="evidence" value="ECO:0007669"/>
    <property type="project" value="UniProtKB-KW"/>
</dbReference>
<dbReference type="Pfam" id="PF00768">
    <property type="entry name" value="Peptidase_S11"/>
    <property type="match status" value="1"/>
</dbReference>
<keyword evidence="17" id="KW-0812">Transmembrane</keyword>
<feature type="signal peptide" evidence="18">
    <location>
        <begin position="1"/>
        <end position="24"/>
    </location>
</feature>
<evidence type="ECO:0000256" key="17">
    <source>
        <dbReference type="SAM" id="Phobius"/>
    </source>
</evidence>
<keyword evidence="8" id="KW-0378">Hydrolase</keyword>
<keyword evidence="10" id="KW-0573">Peptidoglycan synthesis</keyword>
<dbReference type="GO" id="GO:0009002">
    <property type="term" value="F:serine-type D-Ala-D-Ala carboxypeptidase activity"/>
    <property type="evidence" value="ECO:0007669"/>
    <property type="project" value="UniProtKB-EC"/>
</dbReference>
<evidence type="ECO:0000259" key="19">
    <source>
        <dbReference type="Pfam" id="PF00768"/>
    </source>
</evidence>
<dbReference type="SUPFAM" id="SSF69189">
    <property type="entry name" value="Penicillin-binding protein associated domain"/>
    <property type="match status" value="1"/>
</dbReference>
<evidence type="ECO:0000256" key="8">
    <source>
        <dbReference type="ARBA" id="ARBA00022801"/>
    </source>
</evidence>
<comment type="catalytic activity">
    <reaction evidence="12">
        <text>Preferential cleavage: (Ac)2-L-Lys-D-Ala-|-D-Ala. Also transpeptidation of peptidyl-alanyl moieties that are N-acyl substituents of D-alanine.</text>
        <dbReference type="EC" id="3.4.16.4"/>
    </reaction>
</comment>
<dbReference type="InterPro" id="IPR015956">
    <property type="entry name" value="Peniciliin-bd_prot_C_sf"/>
</dbReference>
<evidence type="ECO:0000256" key="7">
    <source>
        <dbReference type="ARBA" id="ARBA00022729"/>
    </source>
</evidence>
<dbReference type="GO" id="GO:0006508">
    <property type="term" value="P:proteolysis"/>
    <property type="evidence" value="ECO:0007669"/>
    <property type="project" value="UniProtKB-KW"/>
</dbReference>
<evidence type="ECO:0000256" key="5">
    <source>
        <dbReference type="ARBA" id="ARBA00022645"/>
    </source>
</evidence>
<dbReference type="EC" id="3.4.16.4" evidence="4"/>
<keyword evidence="7 18" id="KW-0732">Signal</keyword>
<feature type="active site" description="Acyl-ester intermediate" evidence="13">
    <location>
        <position position="64"/>
    </location>
</feature>
<feature type="transmembrane region" description="Helical" evidence="17">
    <location>
        <begin position="430"/>
        <end position="452"/>
    </location>
</feature>
<dbReference type="GO" id="GO:0009252">
    <property type="term" value="P:peptidoglycan biosynthetic process"/>
    <property type="evidence" value="ECO:0007669"/>
    <property type="project" value="UniProtKB-KW"/>
</dbReference>
<protein>
    <recommendedName>
        <fullName evidence="4">serine-type D-Ala-D-Ala carboxypeptidase</fullName>
        <ecNumber evidence="4">3.4.16.4</ecNumber>
    </recommendedName>
</protein>
<evidence type="ECO:0000256" key="10">
    <source>
        <dbReference type="ARBA" id="ARBA00022984"/>
    </source>
</evidence>
<dbReference type="InterPro" id="IPR001967">
    <property type="entry name" value="Peptidase_S11_N"/>
</dbReference>
<keyword evidence="9" id="KW-0133">Cell shape</keyword>
<dbReference type="InterPro" id="IPR012338">
    <property type="entry name" value="Beta-lactam/transpept-like"/>
</dbReference>
<comment type="function">
    <text evidence="1">Removes C-terminal D-alanyl residues from sugar-peptide cell wall precursors.</text>
</comment>
<dbReference type="Gene3D" id="2.60.410.10">
    <property type="entry name" value="D-Ala-D-Ala carboxypeptidase, C-terminal domain"/>
    <property type="match status" value="1"/>
</dbReference>
<dbReference type="EMBL" id="DVNZ01000138">
    <property type="protein sequence ID" value="HIU94383.1"/>
    <property type="molecule type" value="Genomic_DNA"/>
</dbReference>
<evidence type="ECO:0000256" key="3">
    <source>
        <dbReference type="ARBA" id="ARBA00007164"/>
    </source>
</evidence>
<accession>A0A9D1N495</accession>
<evidence type="ECO:0000256" key="18">
    <source>
        <dbReference type="SAM" id="SignalP"/>
    </source>
</evidence>
<keyword evidence="17" id="KW-1133">Transmembrane helix</keyword>
<reference evidence="21" key="1">
    <citation type="submission" date="2020-10" db="EMBL/GenBank/DDBJ databases">
        <authorList>
            <person name="Gilroy R."/>
        </authorList>
    </citation>
    <scope>NUCLEOTIDE SEQUENCE</scope>
    <source>
        <strain evidence="21">ChiGjej2B2-16831</strain>
    </source>
</reference>
<keyword evidence="11" id="KW-0961">Cell wall biogenesis/degradation</keyword>
<keyword evidence="5 21" id="KW-0121">Carboxypeptidase</keyword>
<evidence type="ECO:0000259" key="20">
    <source>
        <dbReference type="Pfam" id="PF07943"/>
    </source>
</evidence>
<dbReference type="PANTHER" id="PTHR21581:SF33">
    <property type="entry name" value="D-ALANYL-D-ALANINE CARBOXYPEPTIDASE DACB"/>
    <property type="match status" value="1"/>
</dbReference>
<evidence type="ECO:0000256" key="2">
    <source>
        <dbReference type="ARBA" id="ARBA00004752"/>
    </source>
</evidence>
<reference evidence="21" key="2">
    <citation type="journal article" date="2021" name="PeerJ">
        <title>Extensive microbial diversity within the chicken gut microbiome revealed by metagenomics and culture.</title>
        <authorList>
            <person name="Gilroy R."/>
            <person name="Ravi A."/>
            <person name="Getino M."/>
            <person name="Pursley I."/>
            <person name="Horton D.L."/>
            <person name="Alikhan N.F."/>
            <person name="Baker D."/>
            <person name="Gharbi K."/>
            <person name="Hall N."/>
            <person name="Watson M."/>
            <person name="Adriaenssens E.M."/>
            <person name="Foster-Nyarko E."/>
            <person name="Jarju S."/>
            <person name="Secka A."/>
            <person name="Antonio M."/>
            <person name="Oren A."/>
            <person name="Chaudhuri R.R."/>
            <person name="La Ragione R."/>
            <person name="Hildebrand F."/>
            <person name="Pallen M.J."/>
        </authorList>
    </citation>
    <scope>NUCLEOTIDE SEQUENCE</scope>
    <source>
        <strain evidence="21">ChiGjej2B2-16831</strain>
    </source>
</reference>
<dbReference type="Pfam" id="PF07943">
    <property type="entry name" value="PBP5_C"/>
    <property type="match status" value="1"/>
</dbReference>
<evidence type="ECO:0000256" key="1">
    <source>
        <dbReference type="ARBA" id="ARBA00003217"/>
    </source>
</evidence>
<evidence type="ECO:0000256" key="12">
    <source>
        <dbReference type="ARBA" id="ARBA00034000"/>
    </source>
</evidence>
<dbReference type="Proteomes" id="UP000824128">
    <property type="component" value="Unassembled WGS sequence"/>
</dbReference>
<feature type="domain" description="Peptidase S11 D-Ala-D-Ala carboxypeptidase A C-terminal" evidence="20">
    <location>
        <begin position="344"/>
        <end position="394"/>
    </location>
</feature>
<comment type="pathway">
    <text evidence="2">Cell wall biogenesis; peptidoglycan biosynthesis.</text>
</comment>
<dbReference type="InterPro" id="IPR018044">
    <property type="entry name" value="Peptidase_S11"/>
</dbReference>
<feature type="domain" description="Peptidase S11 D-alanyl-D-alanine carboxypeptidase A N-terminal" evidence="19">
    <location>
        <begin position="35"/>
        <end position="266"/>
    </location>
</feature>
<keyword evidence="6" id="KW-0645">Protease</keyword>
<feature type="region of interest" description="Disordered" evidence="16">
    <location>
        <begin position="463"/>
        <end position="486"/>
    </location>
</feature>
<evidence type="ECO:0000256" key="15">
    <source>
        <dbReference type="RuleBase" id="RU004016"/>
    </source>
</evidence>
<evidence type="ECO:0000256" key="16">
    <source>
        <dbReference type="SAM" id="MobiDB-lite"/>
    </source>
</evidence>
<evidence type="ECO:0000256" key="14">
    <source>
        <dbReference type="PIRSR" id="PIRSR618044-2"/>
    </source>
</evidence>
<evidence type="ECO:0000256" key="9">
    <source>
        <dbReference type="ARBA" id="ARBA00022960"/>
    </source>
</evidence>
<sequence length="486" mass="51567">MKKRLLCILLAAALLSALPAAALADYDYDSVPTPKMIVTDGKDTSQVFYERQADERAFPASTTKIMTCILALESGELDASFAVGEEVTDGFTSHSSLMGLQVGETVTLRDLLYGLMLVSGNDAAAAIAVHLAGSVEAFADMMNSKAAALGMTATHFVNPHGVHNDEHYTTARDMARLTAYALQNEQFRAIVGTETYTVQPSNLRTEPLLLENTNKLIHTAAADTEACLYEYAIGVKTGDTAMAGKCLVAAAEKDGASVIIVLFGDANDAQYSRFHAAAGIFESVFAEKYTLLTGAELQLQTEFPVTLPGAQPGALDANGQYVFSADVSGLQIRALPAVAAQYRANAANIAAEVEWVDGLAAPIAAGETVGTVRYRLNGETIYTVTLTAPQDIQEAAIVAPSATDGGATGGTLLVTPDQNAPGAPQQGPGALLYILLALIALLVILIAALLIVRARRRAAARRRRQRRLAQQRRMEQQRRGGPSRGR</sequence>